<name>A0AB39PJK2_9ACTN</name>
<comment type="catalytic activity">
    <reaction evidence="16">
        <text>a quinol + 2 Fe(III)-[cytochrome c](out) = a quinone + 2 Fe(II)-[cytochrome c](out) + 2 H(+)(out)</text>
        <dbReference type="Rhea" id="RHEA:11484"/>
        <dbReference type="Rhea" id="RHEA-COMP:10350"/>
        <dbReference type="Rhea" id="RHEA-COMP:14399"/>
        <dbReference type="ChEBI" id="CHEBI:15378"/>
        <dbReference type="ChEBI" id="CHEBI:24646"/>
        <dbReference type="ChEBI" id="CHEBI:29033"/>
        <dbReference type="ChEBI" id="CHEBI:29034"/>
        <dbReference type="ChEBI" id="CHEBI:132124"/>
        <dbReference type="EC" id="7.1.1.8"/>
    </reaction>
</comment>
<feature type="transmembrane region" description="Helical" evidence="19">
    <location>
        <begin position="449"/>
        <end position="470"/>
    </location>
</feature>
<evidence type="ECO:0000256" key="14">
    <source>
        <dbReference type="ARBA" id="ARBA00023004"/>
    </source>
</evidence>
<evidence type="ECO:0000256" key="6">
    <source>
        <dbReference type="ARBA" id="ARBA00022475"/>
    </source>
</evidence>
<organism evidence="21">
    <name type="scientific">Streptomyces sp. R21</name>
    <dbReference type="NCBI Taxonomy" id="3238627"/>
    <lineage>
        <taxon>Bacteria</taxon>
        <taxon>Bacillati</taxon>
        <taxon>Actinomycetota</taxon>
        <taxon>Actinomycetes</taxon>
        <taxon>Kitasatosporales</taxon>
        <taxon>Streptomycetaceae</taxon>
        <taxon>Streptomyces</taxon>
    </lineage>
</organism>
<feature type="transmembrane region" description="Helical" evidence="19">
    <location>
        <begin position="410"/>
        <end position="429"/>
    </location>
</feature>
<evidence type="ECO:0000256" key="13">
    <source>
        <dbReference type="ARBA" id="ARBA00022989"/>
    </source>
</evidence>
<reference evidence="21" key="1">
    <citation type="submission" date="2024-07" db="EMBL/GenBank/DDBJ databases">
        <authorList>
            <person name="Yu S.T."/>
        </authorList>
    </citation>
    <scope>NUCLEOTIDE SEQUENCE</scope>
    <source>
        <strain evidence="21">R21</strain>
    </source>
</reference>
<dbReference type="RefSeq" id="WP_369238055.1">
    <property type="nucleotide sequence ID" value="NZ_CP163435.1"/>
</dbReference>
<keyword evidence="13 19" id="KW-1133">Transmembrane helix</keyword>
<accession>A0AB39PJK2</accession>
<evidence type="ECO:0000256" key="10">
    <source>
        <dbReference type="ARBA" id="ARBA00022723"/>
    </source>
</evidence>
<evidence type="ECO:0000256" key="9">
    <source>
        <dbReference type="ARBA" id="ARBA00022692"/>
    </source>
</evidence>
<evidence type="ECO:0000256" key="3">
    <source>
        <dbReference type="ARBA" id="ARBA00012951"/>
    </source>
</evidence>
<evidence type="ECO:0000256" key="12">
    <source>
        <dbReference type="ARBA" id="ARBA00022982"/>
    </source>
</evidence>
<dbReference type="InterPro" id="IPR016174">
    <property type="entry name" value="Di-haem_cyt_TM"/>
</dbReference>
<evidence type="ECO:0000256" key="5">
    <source>
        <dbReference type="ARBA" id="ARBA00022448"/>
    </source>
</evidence>
<evidence type="ECO:0000256" key="17">
    <source>
        <dbReference type="ARBA" id="ARBA00029568"/>
    </source>
</evidence>
<feature type="transmembrane region" description="Helical" evidence="19">
    <location>
        <begin position="150"/>
        <end position="169"/>
    </location>
</feature>
<keyword evidence="8" id="KW-0679">Respiratory chain</keyword>
<keyword evidence="11" id="KW-1278">Translocase</keyword>
<keyword evidence="12" id="KW-0249">Electron transport</keyword>
<dbReference type="GO" id="GO:0046872">
    <property type="term" value="F:metal ion binding"/>
    <property type="evidence" value="ECO:0007669"/>
    <property type="project" value="UniProtKB-KW"/>
</dbReference>
<feature type="transmembrane region" description="Helical" evidence="19">
    <location>
        <begin position="292"/>
        <end position="318"/>
    </location>
</feature>
<feature type="transmembrane region" description="Helical" evidence="19">
    <location>
        <begin position="181"/>
        <end position="201"/>
    </location>
</feature>
<dbReference type="PANTHER" id="PTHR19271">
    <property type="entry name" value="CYTOCHROME B"/>
    <property type="match status" value="1"/>
</dbReference>
<dbReference type="EMBL" id="CP163435">
    <property type="protein sequence ID" value="XDQ29243.1"/>
    <property type="molecule type" value="Genomic_DNA"/>
</dbReference>
<keyword evidence="10" id="KW-0479">Metal-binding</keyword>
<dbReference type="InterPro" id="IPR005797">
    <property type="entry name" value="Cyt_b/b6_N"/>
</dbReference>
<evidence type="ECO:0000256" key="7">
    <source>
        <dbReference type="ARBA" id="ARBA00022617"/>
    </source>
</evidence>
<dbReference type="PROSITE" id="PS51002">
    <property type="entry name" value="CYTB_NTER"/>
    <property type="match status" value="1"/>
</dbReference>
<dbReference type="InterPro" id="IPR027387">
    <property type="entry name" value="Cytb/b6-like_sf"/>
</dbReference>
<feature type="domain" description="Cytochrome b/b6 N-terminal region profile" evidence="20">
    <location>
        <begin position="52"/>
        <end position="278"/>
    </location>
</feature>
<evidence type="ECO:0000259" key="20">
    <source>
        <dbReference type="PROSITE" id="PS51002"/>
    </source>
</evidence>
<feature type="region of interest" description="Disordered" evidence="18">
    <location>
        <begin position="1"/>
        <end position="52"/>
    </location>
</feature>
<dbReference type="GO" id="GO:0005886">
    <property type="term" value="C:plasma membrane"/>
    <property type="evidence" value="ECO:0007669"/>
    <property type="project" value="UniProtKB-SubCell"/>
</dbReference>
<evidence type="ECO:0000256" key="8">
    <source>
        <dbReference type="ARBA" id="ARBA00022660"/>
    </source>
</evidence>
<dbReference type="GO" id="GO:0008121">
    <property type="term" value="F:quinol-cytochrome-c reductase activity"/>
    <property type="evidence" value="ECO:0007669"/>
    <property type="project" value="UniProtKB-EC"/>
</dbReference>
<feature type="compositionally biased region" description="Polar residues" evidence="18">
    <location>
        <begin position="8"/>
        <end position="19"/>
    </location>
</feature>
<feature type="transmembrane region" description="Helical" evidence="19">
    <location>
        <begin position="370"/>
        <end position="390"/>
    </location>
</feature>
<evidence type="ECO:0000256" key="1">
    <source>
        <dbReference type="ARBA" id="ARBA00001971"/>
    </source>
</evidence>
<protein>
    <recommendedName>
        <fullName evidence="4">Cytochrome bc1 complex cytochrome b subunit</fullName>
        <ecNumber evidence="3">7.1.1.8</ecNumber>
    </recommendedName>
    <alternativeName>
        <fullName evidence="17">Cytochrome bc1 reductase complex subunit QcrB</fullName>
    </alternativeName>
</protein>
<dbReference type="PANTHER" id="PTHR19271:SF16">
    <property type="entry name" value="CYTOCHROME B"/>
    <property type="match status" value="1"/>
</dbReference>
<keyword evidence="15 19" id="KW-0472">Membrane</keyword>
<evidence type="ECO:0000313" key="21">
    <source>
        <dbReference type="EMBL" id="XDQ29243.1"/>
    </source>
</evidence>
<dbReference type="EC" id="7.1.1.8" evidence="3"/>
<keyword evidence="5" id="KW-0813">Transport</keyword>
<evidence type="ECO:0000256" key="19">
    <source>
        <dbReference type="SAM" id="Phobius"/>
    </source>
</evidence>
<proteinExistence type="predicted"/>
<evidence type="ECO:0000256" key="16">
    <source>
        <dbReference type="ARBA" id="ARBA00029351"/>
    </source>
</evidence>
<comment type="cofactor">
    <cofactor evidence="1">
        <name>heme</name>
        <dbReference type="ChEBI" id="CHEBI:30413"/>
    </cofactor>
</comment>
<evidence type="ECO:0000256" key="11">
    <source>
        <dbReference type="ARBA" id="ARBA00022967"/>
    </source>
</evidence>
<feature type="transmembrane region" description="Helical" evidence="19">
    <location>
        <begin position="80"/>
        <end position="104"/>
    </location>
</feature>
<feature type="compositionally biased region" description="Basic and acidic residues" evidence="18">
    <location>
        <begin position="25"/>
        <end position="44"/>
    </location>
</feature>
<feature type="transmembrane region" description="Helical" evidence="19">
    <location>
        <begin position="213"/>
        <end position="235"/>
    </location>
</feature>
<dbReference type="GO" id="GO:0016491">
    <property type="term" value="F:oxidoreductase activity"/>
    <property type="evidence" value="ECO:0007669"/>
    <property type="project" value="InterPro"/>
</dbReference>
<feature type="transmembrane region" description="Helical" evidence="19">
    <location>
        <begin position="247"/>
        <end position="271"/>
    </location>
</feature>
<comment type="subcellular location">
    <subcellularLocation>
        <location evidence="2">Cell membrane</location>
        <topology evidence="2">Multi-pass membrane protein</topology>
    </subcellularLocation>
</comment>
<dbReference type="FunFam" id="1.20.810.10:FF:000007">
    <property type="entry name" value="Ubiquinol-cytochrome C reductase B subunit"/>
    <property type="match status" value="1"/>
</dbReference>
<evidence type="ECO:0000256" key="15">
    <source>
        <dbReference type="ARBA" id="ARBA00023136"/>
    </source>
</evidence>
<keyword evidence="14" id="KW-0408">Iron</keyword>
<evidence type="ECO:0000256" key="2">
    <source>
        <dbReference type="ARBA" id="ARBA00004651"/>
    </source>
</evidence>
<dbReference type="AlphaFoldDB" id="A0AB39PJK2"/>
<evidence type="ECO:0000256" key="18">
    <source>
        <dbReference type="SAM" id="MobiDB-lite"/>
    </source>
</evidence>
<dbReference type="Gene3D" id="1.20.810.10">
    <property type="entry name" value="Cytochrome Bc1 Complex, Chain C"/>
    <property type="match status" value="1"/>
</dbReference>
<dbReference type="Pfam" id="PF13631">
    <property type="entry name" value="Cytochrom_B_N_2"/>
    <property type="match status" value="1"/>
</dbReference>
<dbReference type="SUPFAM" id="SSF81342">
    <property type="entry name" value="Transmembrane di-heme cytochromes"/>
    <property type="match status" value="1"/>
</dbReference>
<keyword evidence="9 19" id="KW-0812">Transmembrane</keyword>
<keyword evidence="6" id="KW-1003">Cell membrane</keyword>
<keyword evidence="7" id="KW-0349">Heme</keyword>
<gene>
    <name evidence="21" type="ORF">AB5J56_33125</name>
</gene>
<dbReference type="GO" id="GO:0022904">
    <property type="term" value="P:respiratory electron transport chain"/>
    <property type="evidence" value="ECO:0007669"/>
    <property type="project" value="InterPro"/>
</dbReference>
<sequence length="576" mass="63487">MDGARSVNGATGTGSSVTPAGTRPDGARSDGTRPDGTRQADRGDGPGSGERLADWADGRLGLYALAKANMRKVFPDHWSFMLGEVCLYSFIILILTGVYLTLFFEPSGVEVIYNGSYTPLNGISMTRAYESTLDISFDVRGGLLIRQIHHWSALVFVTGMLVHMMRVFFTGAFRKPRELNWVFGWTLLFLGILTGLTGYSLPDDLLSGTGIRFADGAILATPIVGTYLSFFLFGGEFPGHDIIPRLFPIHVLVLPGIMLGLVVAHLILVFYHKHTQYPGPGRDQKSVVGMPFLPVYMAKAGGFFFLVFGVLTVMGGIAQINPVWAFGPYRPDLVTTGAQPDWYLGFSEGLIRVMPGWEINAWGHTLELGVFIPFTLFPLILLAIGLYPFVEAWITGDRREHHILDRPRNAPVRTGLGVAWLALYAVLLIGGGNDIVATHLHLSINAITWFVRVGVFVVPVAAFVVTKRICLGLQRRDRDKVLHGRESGLIKRLPHGEFVEVHEPLTQAQRFTLTQHEQSPPYEVGALVDANGVRRPVKPSQRLRARLAQAMFGPGTRIAKPTAEEYRELTSGDHHH</sequence>
<evidence type="ECO:0000256" key="4">
    <source>
        <dbReference type="ARBA" id="ARBA00016116"/>
    </source>
</evidence>